<keyword evidence="4" id="KW-0732">Signal</keyword>
<dbReference type="InterPro" id="IPR046341">
    <property type="entry name" value="SET_dom_sf"/>
</dbReference>
<accession>A0A152A6V6</accession>
<organism evidence="6 7">
    <name type="scientific">Tieghemostelium lacteum</name>
    <name type="common">Slime mold</name>
    <name type="synonym">Dictyostelium lacteum</name>
    <dbReference type="NCBI Taxonomy" id="361077"/>
    <lineage>
        <taxon>Eukaryota</taxon>
        <taxon>Amoebozoa</taxon>
        <taxon>Evosea</taxon>
        <taxon>Eumycetozoa</taxon>
        <taxon>Dictyostelia</taxon>
        <taxon>Dictyosteliales</taxon>
        <taxon>Raperosteliaceae</taxon>
        <taxon>Tieghemostelium</taxon>
    </lineage>
</organism>
<evidence type="ECO:0000313" key="7">
    <source>
        <dbReference type="Proteomes" id="UP000076078"/>
    </source>
</evidence>
<evidence type="ECO:0000259" key="5">
    <source>
        <dbReference type="PROSITE" id="PS50280"/>
    </source>
</evidence>
<dbReference type="EMBL" id="LODT01000006">
    <property type="protein sequence ID" value="KYR01865.1"/>
    <property type="molecule type" value="Genomic_DNA"/>
</dbReference>
<dbReference type="CDD" id="cd10527">
    <property type="entry name" value="SET_LSMT"/>
    <property type="match status" value="1"/>
</dbReference>
<dbReference type="Gene3D" id="3.90.1420.10">
    <property type="entry name" value="Rubisco LSMT, substrate-binding domain"/>
    <property type="match status" value="1"/>
</dbReference>
<dbReference type="InterPro" id="IPR015353">
    <property type="entry name" value="Rubisco_LSMT_subst-bd"/>
</dbReference>
<evidence type="ECO:0000256" key="4">
    <source>
        <dbReference type="SAM" id="SignalP"/>
    </source>
</evidence>
<dbReference type="FunCoup" id="A0A152A6V6">
    <property type="interactions" value="113"/>
</dbReference>
<protein>
    <recommendedName>
        <fullName evidence="5">SET domain-containing protein</fullName>
    </recommendedName>
</protein>
<keyword evidence="7" id="KW-1185">Reference proteome</keyword>
<dbReference type="InterPro" id="IPR050600">
    <property type="entry name" value="SETD3_SETD6_MTase"/>
</dbReference>
<keyword evidence="3" id="KW-0949">S-adenosyl-L-methionine</keyword>
<dbReference type="PANTHER" id="PTHR13271:SF153">
    <property type="entry name" value="SET DOMAIN-CONTAINING PROTEIN"/>
    <property type="match status" value="1"/>
</dbReference>
<comment type="caution">
    <text evidence="6">The sequence shown here is derived from an EMBL/GenBank/DDBJ whole genome shotgun (WGS) entry which is preliminary data.</text>
</comment>
<evidence type="ECO:0000256" key="2">
    <source>
        <dbReference type="ARBA" id="ARBA00022679"/>
    </source>
</evidence>
<dbReference type="Pfam" id="PF09273">
    <property type="entry name" value="Rubis-subs-bind"/>
    <property type="match status" value="1"/>
</dbReference>
<dbReference type="SUPFAM" id="SSF81822">
    <property type="entry name" value="RuBisCo LSMT C-terminal, substrate-binding domain"/>
    <property type="match status" value="1"/>
</dbReference>
<sequence length="446" mass="52124">MSSTTFRYFCLLFIVFVSIHQSLATINQKDQNTLDKFKEWMKNNNIFLNEKLDIKYLDNFGLSIVSNSKIQKNEKLIHVPSQVMMSQQGISKHIPKEIKEIVNQLGISKTNEQAIYLMYSKLNNLSFWNAYTNILPQSFSTTLFFIEKELDELQASPLKQYTIQRKNSIDYHYDNIFSKLSKVLDEFKKPEYTKDLFYWALSCVWSRSFSLSSNDGGMIPLADIFNAEANPEKSKVSVKSTEVDGLHYSAAEDIEKDEQVYTPYGVYKPLSSSQMLMDYGFVFEKGSKADHVILKVPGFRESEDNYDIKRQILERNQITSDEYPLDMVSIQSLDTLPKDLMMYVRVKNLATEEMSRAKSHFLNPKTKHTSMSNRNEKSSLRFLCTIIKKQLSTYPTTYHEDSELLKQTNTFNQENAIKIRMIEKKILETFYDNLMKLREKYNNNKE</sequence>
<dbReference type="Proteomes" id="UP000076078">
    <property type="component" value="Unassembled WGS sequence"/>
</dbReference>
<proteinExistence type="predicted"/>
<dbReference type="STRING" id="361077.A0A152A6V6"/>
<dbReference type="OrthoDB" id="441812at2759"/>
<evidence type="ECO:0000256" key="1">
    <source>
        <dbReference type="ARBA" id="ARBA00022603"/>
    </source>
</evidence>
<dbReference type="Gene3D" id="3.90.1410.10">
    <property type="entry name" value="set domain protein methyltransferase, domain 1"/>
    <property type="match status" value="1"/>
</dbReference>
<dbReference type="SUPFAM" id="SSF82199">
    <property type="entry name" value="SET domain"/>
    <property type="match status" value="1"/>
</dbReference>
<feature type="chain" id="PRO_5007593779" description="SET domain-containing protein" evidence="4">
    <location>
        <begin position="25"/>
        <end position="446"/>
    </location>
</feature>
<dbReference type="AlphaFoldDB" id="A0A152A6V6"/>
<keyword evidence="1" id="KW-0489">Methyltransferase</keyword>
<gene>
    <name evidence="6" type="ORF">DLAC_01885</name>
</gene>
<reference evidence="6 7" key="1">
    <citation type="submission" date="2015-12" db="EMBL/GenBank/DDBJ databases">
        <title>Dictyostelia acquired genes for synthesis and detection of signals that induce cell-type specialization by lateral gene transfer from prokaryotes.</title>
        <authorList>
            <person name="Gloeckner G."/>
            <person name="Schaap P."/>
        </authorList>
    </citation>
    <scope>NUCLEOTIDE SEQUENCE [LARGE SCALE GENOMIC DNA]</scope>
    <source>
        <strain evidence="6 7">TK</strain>
    </source>
</reference>
<dbReference type="PROSITE" id="PS50280">
    <property type="entry name" value="SET"/>
    <property type="match status" value="1"/>
</dbReference>
<evidence type="ECO:0000256" key="3">
    <source>
        <dbReference type="ARBA" id="ARBA00022691"/>
    </source>
</evidence>
<dbReference type="InterPro" id="IPR001214">
    <property type="entry name" value="SET_dom"/>
</dbReference>
<dbReference type="GO" id="GO:0032259">
    <property type="term" value="P:methylation"/>
    <property type="evidence" value="ECO:0007669"/>
    <property type="project" value="UniProtKB-KW"/>
</dbReference>
<dbReference type="GO" id="GO:0016279">
    <property type="term" value="F:protein-lysine N-methyltransferase activity"/>
    <property type="evidence" value="ECO:0007669"/>
    <property type="project" value="TreeGrafter"/>
</dbReference>
<dbReference type="InParanoid" id="A0A152A6V6"/>
<keyword evidence="2" id="KW-0808">Transferase</keyword>
<name>A0A152A6V6_TIELA</name>
<dbReference type="OMA" id="QHIDGIF"/>
<evidence type="ECO:0000313" key="6">
    <source>
        <dbReference type="EMBL" id="KYR01865.1"/>
    </source>
</evidence>
<dbReference type="InterPro" id="IPR036464">
    <property type="entry name" value="Rubisco_LSMT_subst-bd_sf"/>
</dbReference>
<dbReference type="PANTHER" id="PTHR13271">
    <property type="entry name" value="UNCHARACTERIZED PUTATIVE METHYLTRANSFERASE"/>
    <property type="match status" value="1"/>
</dbReference>
<feature type="signal peptide" evidence="4">
    <location>
        <begin position="1"/>
        <end position="24"/>
    </location>
</feature>
<feature type="domain" description="SET" evidence="5">
    <location>
        <begin position="50"/>
        <end position="265"/>
    </location>
</feature>